<sequence>MELRLGTTPVHYCEGPGSKMINARLESFDRVDASGHQSDQLTLVVNVEGVDGLPDEGQRLTWFEGYQEIGAVRIGDFTITRITPRLFPRRLTIVATSAPFTGKDETGFKERRTRSWDSPTLGQLFREVVQAHDMTPRVDPELDAIPLGHVDQTDETDAAFLTRLAKEFDAVAKPMDGLYVLALRGRTTTISGKEMEPVTLRVPPDNRPGTPRFINCELDMPQRHSAGGMIARWQDDATGTVHEVKSGRSPYRRLPALYINEQQARQALAGYSRKNVREKRRITLDVPGDPYLAAESPITLDESFPNGMAGAMSIDRVVARGTRSGGYRMSIEATAPIK</sequence>
<organism evidence="1 2">
    <name type="scientific">Edwardsiella ictaluri</name>
    <dbReference type="NCBI Taxonomy" id="67780"/>
    <lineage>
        <taxon>Bacteria</taxon>
        <taxon>Pseudomonadati</taxon>
        <taxon>Pseudomonadota</taxon>
        <taxon>Gammaproteobacteria</taxon>
        <taxon>Enterobacterales</taxon>
        <taxon>Hafniaceae</taxon>
        <taxon>Edwardsiella</taxon>
    </lineage>
</organism>
<keyword evidence="2" id="KW-1185">Reference proteome</keyword>
<gene>
    <name evidence="1" type="ORF">MAY91_17350</name>
</gene>
<reference evidence="1 2" key="1">
    <citation type="submission" date="2022-02" db="EMBL/GenBank/DDBJ databases">
        <title>Phenotypic, genotypic and serological characterization of Edwardsiella ictaluri from catfish and ornamental fish species.</title>
        <authorList>
            <person name="Rose D."/>
            <person name="Tekedar H.C."/>
            <person name="Waldbieser G.C."/>
            <person name="Aarattuthodi S."/>
            <person name="Griffin M.J."/>
        </authorList>
    </citation>
    <scope>NUCLEOTIDE SEQUENCE [LARGE SCALE GENOMIC DNA]</scope>
    <source>
        <strain evidence="1 2">13 TAL-140 K3</strain>
    </source>
</reference>
<evidence type="ECO:0000313" key="2">
    <source>
        <dbReference type="Proteomes" id="UP001222680"/>
    </source>
</evidence>
<dbReference type="SUPFAM" id="SSF69279">
    <property type="entry name" value="Phage tail proteins"/>
    <property type="match status" value="1"/>
</dbReference>
<dbReference type="EMBL" id="CP092014">
    <property type="protein sequence ID" value="WFN96450.1"/>
    <property type="molecule type" value="Genomic_DNA"/>
</dbReference>
<dbReference type="RefSeq" id="WP_049640764.1">
    <property type="nucleotide sequence ID" value="NZ_CP113159.1"/>
</dbReference>
<proteinExistence type="predicted"/>
<protein>
    <recommendedName>
        <fullName evidence="3">Phage tail protein</fullName>
    </recommendedName>
</protein>
<evidence type="ECO:0000313" key="1">
    <source>
        <dbReference type="EMBL" id="WFN96450.1"/>
    </source>
</evidence>
<name>A0ABY8GGF7_EDWIC</name>
<dbReference type="Proteomes" id="UP001222680">
    <property type="component" value="Chromosome"/>
</dbReference>
<evidence type="ECO:0008006" key="3">
    <source>
        <dbReference type="Google" id="ProtNLM"/>
    </source>
</evidence>
<accession>A0ABY8GGF7</accession>